<sequence length="502" mass="56691">SICKQQLYIARHITDVPGQMPSNMTLLQLNVTNINVLNKWSLQNMSLLLRFSLIQGPLHTIHPLAFYTTPQLRSIKLSLNKLVALPGKVFSPLADLEQLLLDANRLESIPSEMLRGLTRLQHLELSSNQISRLDPGVFDGLSSLTFLNLGGNLISALAPGTFRSLTALRRLMLYTNRLEVLGDDALFGHLPELVDLKIHNNHITRLAPKVFWSLGKLSSLTLSGNQLQEIPEKSFYHMPQLVKLTLWTNPLRSLPARLMGHTPFMQEFYLFSTALATVPGNLFANMTGLLRLNLHLNSQLQVLPAELFHDLPKLKKLSIRGNDLRTLHPDQFSNLASLSVLNLNDNKLRSLPSTIFQNLKVVSAIDLKKNDLQTLPGEIFHSNGVLAKLSLTDNRWHCDCQIEGLAYWLRANKQVLDDKANVVSENNTILDRGCVPDSLLFQKSSRSNPHHSTVFKVHLKGANTSLCIFRDPIFYNVLNYTYPCCIYDGWSCKTVNRFQMFF</sequence>
<dbReference type="InterPro" id="IPR001611">
    <property type="entry name" value="Leu-rich_rpt"/>
</dbReference>
<evidence type="ECO:0000256" key="2">
    <source>
        <dbReference type="ARBA" id="ARBA00022737"/>
    </source>
</evidence>
<dbReference type="Ensembl" id="ENSGMOT00000036495.1">
    <property type="protein sequence ID" value="ENSGMOP00000057620.1"/>
    <property type="gene ID" value="ENSGMOG00000029443.1"/>
</dbReference>
<organism evidence="3 4">
    <name type="scientific">Gadus morhua</name>
    <name type="common">Atlantic cod</name>
    <dbReference type="NCBI Taxonomy" id="8049"/>
    <lineage>
        <taxon>Eukaryota</taxon>
        <taxon>Metazoa</taxon>
        <taxon>Chordata</taxon>
        <taxon>Craniata</taxon>
        <taxon>Vertebrata</taxon>
        <taxon>Euteleostomi</taxon>
        <taxon>Actinopterygii</taxon>
        <taxon>Neopterygii</taxon>
        <taxon>Teleostei</taxon>
        <taxon>Neoteleostei</taxon>
        <taxon>Acanthomorphata</taxon>
        <taxon>Zeiogadaria</taxon>
        <taxon>Gadariae</taxon>
        <taxon>Gadiformes</taxon>
        <taxon>Gadoidei</taxon>
        <taxon>Gadidae</taxon>
        <taxon>Gadus</taxon>
    </lineage>
</organism>
<evidence type="ECO:0000256" key="1">
    <source>
        <dbReference type="ARBA" id="ARBA00022614"/>
    </source>
</evidence>
<dbReference type="AlphaFoldDB" id="A0A8C5FSC1"/>
<dbReference type="InterPro" id="IPR003591">
    <property type="entry name" value="Leu-rich_rpt_typical-subtyp"/>
</dbReference>
<evidence type="ECO:0000313" key="4">
    <source>
        <dbReference type="Proteomes" id="UP000694546"/>
    </source>
</evidence>
<dbReference type="GeneTree" id="ENSGT00940000166731"/>
<dbReference type="Gene3D" id="3.80.10.10">
    <property type="entry name" value="Ribonuclease Inhibitor"/>
    <property type="match status" value="2"/>
</dbReference>
<dbReference type="InterPro" id="IPR032675">
    <property type="entry name" value="LRR_dom_sf"/>
</dbReference>
<reference evidence="3" key="1">
    <citation type="submission" date="2025-08" db="UniProtKB">
        <authorList>
            <consortium name="Ensembl"/>
        </authorList>
    </citation>
    <scope>IDENTIFICATION</scope>
</reference>
<dbReference type="InterPro" id="IPR050333">
    <property type="entry name" value="SLRP"/>
</dbReference>
<dbReference type="PANTHER" id="PTHR45712">
    <property type="entry name" value="AGAP008170-PA"/>
    <property type="match status" value="1"/>
</dbReference>
<proteinExistence type="predicted"/>
<dbReference type="PANTHER" id="PTHR45712:SF1">
    <property type="entry name" value="NEPHROCAN"/>
    <property type="match status" value="1"/>
</dbReference>
<keyword evidence="1" id="KW-0433">Leucine-rich repeat</keyword>
<keyword evidence="2" id="KW-0677">Repeat</keyword>
<name>A0A8C5FSC1_GADMO</name>
<dbReference type="SMART" id="SM00369">
    <property type="entry name" value="LRR_TYP"/>
    <property type="match status" value="12"/>
</dbReference>
<accession>A0A8C5FSC1</accession>
<protein>
    <submittedName>
        <fullName evidence="3">Uncharacterized protein</fullName>
    </submittedName>
</protein>
<dbReference type="GO" id="GO:0005615">
    <property type="term" value="C:extracellular space"/>
    <property type="evidence" value="ECO:0007669"/>
    <property type="project" value="TreeGrafter"/>
</dbReference>
<dbReference type="OMA" id="QGPEYVH"/>
<dbReference type="PROSITE" id="PS51450">
    <property type="entry name" value="LRR"/>
    <property type="match status" value="3"/>
</dbReference>
<reference evidence="3" key="2">
    <citation type="submission" date="2025-09" db="UniProtKB">
        <authorList>
            <consortium name="Ensembl"/>
        </authorList>
    </citation>
    <scope>IDENTIFICATION</scope>
</reference>
<dbReference type="Pfam" id="PF13855">
    <property type="entry name" value="LRR_8"/>
    <property type="match status" value="3"/>
</dbReference>
<dbReference type="FunFam" id="3.80.10.10:FF:001164">
    <property type="entry name" value="GH01279p"/>
    <property type="match status" value="1"/>
</dbReference>
<dbReference type="Proteomes" id="UP000694546">
    <property type="component" value="Chromosome 12"/>
</dbReference>
<dbReference type="SUPFAM" id="SSF52058">
    <property type="entry name" value="L domain-like"/>
    <property type="match status" value="2"/>
</dbReference>
<evidence type="ECO:0000313" key="3">
    <source>
        <dbReference type="Ensembl" id="ENSGMOP00000057620.1"/>
    </source>
</evidence>
<keyword evidence="4" id="KW-1185">Reference proteome</keyword>